<name>A0A3Q0JLP9_DIACI</name>
<dbReference type="PaxDb" id="121845-A0A3Q0JLP9"/>
<proteinExistence type="predicted"/>
<dbReference type="AlphaFoldDB" id="A0A3Q0JLP9"/>
<accession>A0A3Q0JLP9</accession>
<reference evidence="2" key="1">
    <citation type="submission" date="2025-08" db="UniProtKB">
        <authorList>
            <consortium name="RefSeq"/>
        </authorList>
    </citation>
    <scope>IDENTIFICATION</scope>
</reference>
<organism evidence="1 2">
    <name type="scientific">Diaphorina citri</name>
    <name type="common">Asian citrus psyllid</name>
    <dbReference type="NCBI Taxonomy" id="121845"/>
    <lineage>
        <taxon>Eukaryota</taxon>
        <taxon>Metazoa</taxon>
        <taxon>Ecdysozoa</taxon>
        <taxon>Arthropoda</taxon>
        <taxon>Hexapoda</taxon>
        <taxon>Insecta</taxon>
        <taxon>Pterygota</taxon>
        <taxon>Neoptera</taxon>
        <taxon>Paraneoptera</taxon>
        <taxon>Hemiptera</taxon>
        <taxon>Sternorrhyncha</taxon>
        <taxon>Psylloidea</taxon>
        <taxon>Psyllidae</taxon>
        <taxon>Diaphorininae</taxon>
        <taxon>Diaphorina</taxon>
    </lineage>
</organism>
<gene>
    <name evidence="2" type="primary">LOC113472504</name>
</gene>
<evidence type="ECO:0000313" key="2">
    <source>
        <dbReference type="RefSeq" id="XP_026688078.1"/>
    </source>
</evidence>
<evidence type="ECO:0000313" key="1">
    <source>
        <dbReference type="Proteomes" id="UP000079169"/>
    </source>
</evidence>
<dbReference type="RefSeq" id="XP_026688078.1">
    <property type="nucleotide sequence ID" value="XM_026832277.1"/>
</dbReference>
<protein>
    <submittedName>
        <fullName evidence="2">Uncharacterized protein LOC113472504</fullName>
    </submittedName>
</protein>
<dbReference type="Proteomes" id="UP000079169">
    <property type="component" value="Unplaced"/>
</dbReference>
<sequence length="106" mass="12621">MAENFDAEIEGIEFLEDLDRNDHQRYRYEERGENDYDTMDDRSFITRYRLSRAVVYKLLQVIGVALQFESGRNNPLSPMLQLLIALRYYATGSFRKQLKIMILSFK</sequence>
<dbReference type="KEGG" id="dci:113472504"/>
<dbReference type="GeneID" id="113472504"/>
<keyword evidence="1" id="KW-1185">Reference proteome</keyword>